<dbReference type="GO" id="GO:0016757">
    <property type="term" value="F:glycosyltransferase activity"/>
    <property type="evidence" value="ECO:0007669"/>
    <property type="project" value="UniProtKB-KW"/>
</dbReference>
<proteinExistence type="predicted"/>
<accession>A0A7W5H0P9</accession>
<keyword evidence="6" id="KW-1185">Reference proteome</keyword>
<protein>
    <submittedName>
        <fullName evidence="5">Glycosyltransferase involved in cell wall biosynthesis</fullName>
    </submittedName>
</protein>
<evidence type="ECO:0000313" key="5">
    <source>
        <dbReference type="EMBL" id="MBB3186783.1"/>
    </source>
</evidence>
<organism evidence="5 6">
    <name type="scientific">Microbacter margulisiae</name>
    <dbReference type="NCBI Taxonomy" id="1350067"/>
    <lineage>
        <taxon>Bacteria</taxon>
        <taxon>Pseudomonadati</taxon>
        <taxon>Bacteroidota</taxon>
        <taxon>Bacteroidia</taxon>
        <taxon>Bacteroidales</taxon>
        <taxon>Porphyromonadaceae</taxon>
        <taxon>Microbacter</taxon>
    </lineage>
</organism>
<dbReference type="Proteomes" id="UP000544222">
    <property type="component" value="Unassembled WGS sequence"/>
</dbReference>
<name>A0A7W5H0P9_9PORP</name>
<dbReference type="EMBL" id="JACHYB010000001">
    <property type="protein sequence ID" value="MBB3186783.1"/>
    <property type="molecule type" value="Genomic_DNA"/>
</dbReference>
<feature type="domain" description="Glycosyl transferase family 1" evidence="3">
    <location>
        <begin position="181"/>
        <end position="345"/>
    </location>
</feature>
<dbReference type="Pfam" id="PF00534">
    <property type="entry name" value="Glycos_transf_1"/>
    <property type="match status" value="1"/>
</dbReference>
<evidence type="ECO:0000259" key="4">
    <source>
        <dbReference type="Pfam" id="PF13439"/>
    </source>
</evidence>
<dbReference type="PANTHER" id="PTHR12526:SF629">
    <property type="entry name" value="TEICHURONIC ACID BIOSYNTHESIS GLYCOSYLTRANSFERASE TUAH-RELATED"/>
    <property type="match status" value="1"/>
</dbReference>
<dbReference type="Pfam" id="PF13439">
    <property type="entry name" value="Glyco_transf_4"/>
    <property type="match status" value="1"/>
</dbReference>
<gene>
    <name evidence="5" type="ORF">FHX64_000946</name>
</gene>
<sequence>MMKAIVLVSNDLATDHRVERTCSALQKCDYDVLLVGRLRKNSLPMDSRSYPVRRMRLFFEKEALFYAELNIRFFFFLLFHKADLIYVNDLDTLLAGYLASRLKSKRLIYDSHEYFTEVPELQKNFLARNVWLAIERWILPKLRDTITVNQSIADMYNREYPIQMVVVRNVPMAKKIRSLSRVDLELPQDKFLIILQGAINMDRGGEELIAAMQEVNAFLLIIGEGDAMPQLKYMTNQLGLHDKIRFIPRQPGNILLSYTALADLGVSLDKNSNLNYYYSLPNKLFDYIQAGIPVLASNLPEIAKIVQHYHVGELFDSHDPHLLAASINDLIHNPERLQRYRENSRLAAKELCWEREESCLIDVIRRK</sequence>
<dbReference type="InterPro" id="IPR001296">
    <property type="entry name" value="Glyco_trans_1"/>
</dbReference>
<dbReference type="SUPFAM" id="SSF53756">
    <property type="entry name" value="UDP-Glycosyltransferase/glycogen phosphorylase"/>
    <property type="match status" value="1"/>
</dbReference>
<reference evidence="5 6" key="1">
    <citation type="submission" date="2020-08" db="EMBL/GenBank/DDBJ databases">
        <title>Genomic Encyclopedia of Type Strains, Phase IV (KMG-IV): sequencing the most valuable type-strain genomes for metagenomic binning, comparative biology and taxonomic classification.</title>
        <authorList>
            <person name="Goeker M."/>
        </authorList>
    </citation>
    <scope>NUCLEOTIDE SEQUENCE [LARGE SCALE GENOMIC DNA]</scope>
    <source>
        <strain evidence="5 6">DSM 27471</strain>
    </source>
</reference>
<feature type="domain" description="Glycosyltransferase subfamily 4-like N-terminal" evidence="4">
    <location>
        <begin position="18"/>
        <end position="169"/>
    </location>
</feature>
<dbReference type="RefSeq" id="WP_183412627.1">
    <property type="nucleotide sequence ID" value="NZ_JACHYB010000001.1"/>
</dbReference>
<dbReference type="Gene3D" id="3.40.50.2000">
    <property type="entry name" value="Glycogen Phosphorylase B"/>
    <property type="match status" value="2"/>
</dbReference>
<evidence type="ECO:0000313" key="6">
    <source>
        <dbReference type="Proteomes" id="UP000544222"/>
    </source>
</evidence>
<dbReference type="InterPro" id="IPR028098">
    <property type="entry name" value="Glyco_trans_4-like_N"/>
</dbReference>
<dbReference type="AlphaFoldDB" id="A0A7W5H0P9"/>
<evidence type="ECO:0000256" key="1">
    <source>
        <dbReference type="ARBA" id="ARBA00022676"/>
    </source>
</evidence>
<evidence type="ECO:0000256" key="2">
    <source>
        <dbReference type="ARBA" id="ARBA00022679"/>
    </source>
</evidence>
<evidence type="ECO:0000259" key="3">
    <source>
        <dbReference type="Pfam" id="PF00534"/>
    </source>
</evidence>
<keyword evidence="1" id="KW-0328">Glycosyltransferase</keyword>
<comment type="caution">
    <text evidence="5">The sequence shown here is derived from an EMBL/GenBank/DDBJ whole genome shotgun (WGS) entry which is preliminary data.</text>
</comment>
<dbReference type="PANTHER" id="PTHR12526">
    <property type="entry name" value="GLYCOSYLTRANSFERASE"/>
    <property type="match status" value="1"/>
</dbReference>
<keyword evidence="2 5" id="KW-0808">Transferase</keyword>